<dbReference type="Pfam" id="PF05751">
    <property type="entry name" value="FixH"/>
    <property type="match status" value="1"/>
</dbReference>
<reference evidence="3" key="1">
    <citation type="journal article" date="2018" name="Front. Microbiol.">
        <title>Genome-Based Analysis Reveals the Taxonomy and Diversity of the Family Idiomarinaceae.</title>
        <authorList>
            <person name="Liu Y."/>
            <person name="Lai Q."/>
            <person name="Shao Z."/>
        </authorList>
    </citation>
    <scope>NUCLEOTIDE SEQUENCE [LARGE SCALE GENOMIC DNA]</scope>
    <source>
        <strain evidence="3">PO-M2</strain>
    </source>
</reference>
<dbReference type="Proteomes" id="UP000287649">
    <property type="component" value="Unassembled WGS sequence"/>
</dbReference>
<accession>A0A432Y435</accession>
<name>A0A432Y435_9GAMM</name>
<evidence type="ECO:0000313" key="2">
    <source>
        <dbReference type="EMBL" id="RUO55729.1"/>
    </source>
</evidence>
<organism evidence="2 3">
    <name type="scientific">Pseudidiomarina homiensis</name>
    <dbReference type="NCBI Taxonomy" id="364198"/>
    <lineage>
        <taxon>Bacteria</taxon>
        <taxon>Pseudomonadati</taxon>
        <taxon>Pseudomonadota</taxon>
        <taxon>Gammaproteobacteria</taxon>
        <taxon>Alteromonadales</taxon>
        <taxon>Idiomarinaceae</taxon>
        <taxon>Pseudidiomarina</taxon>
    </lineage>
</organism>
<dbReference type="EMBL" id="PIPX01000001">
    <property type="protein sequence ID" value="RUO55729.1"/>
    <property type="molecule type" value="Genomic_DNA"/>
</dbReference>
<keyword evidence="1" id="KW-0812">Transmembrane</keyword>
<comment type="caution">
    <text evidence="2">The sequence shown here is derived from an EMBL/GenBank/DDBJ whole genome shotgun (WGS) entry which is preliminary data.</text>
</comment>
<protein>
    <recommendedName>
        <fullName evidence="4">Nitrogen fixation protein FixH</fullName>
    </recommendedName>
</protein>
<keyword evidence="3" id="KW-1185">Reference proteome</keyword>
<sequence>MEKPWYKQFWPWFLMCIPFSVVIAMIITLSVASNYGDNPMVVDNYYKKGRGINAEVEKVQEAQRRGISFRFKQQGQTLILAYETGAPKELTALNVRFYHTTLADKDFSLVLTADAEGLFRGELPAEVAEQDGKWTVTITPFDDSWRLSQQLQLPSYRELVLEPLTYGV</sequence>
<keyword evidence="1" id="KW-0472">Membrane</keyword>
<dbReference type="InterPro" id="IPR008620">
    <property type="entry name" value="FixH"/>
</dbReference>
<feature type="transmembrane region" description="Helical" evidence="1">
    <location>
        <begin position="12"/>
        <end position="32"/>
    </location>
</feature>
<evidence type="ECO:0008006" key="4">
    <source>
        <dbReference type="Google" id="ProtNLM"/>
    </source>
</evidence>
<gene>
    <name evidence="2" type="ORF">CWI70_02790</name>
</gene>
<keyword evidence="1" id="KW-1133">Transmembrane helix</keyword>
<dbReference type="RefSeq" id="WP_126770366.1">
    <property type="nucleotide sequence ID" value="NZ_PIPX01000001.1"/>
</dbReference>
<dbReference type="AlphaFoldDB" id="A0A432Y435"/>
<proteinExistence type="predicted"/>
<dbReference type="OrthoDB" id="5295180at2"/>
<evidence type="ECO:0000313" key="3">
    <source>
        <dbReference type="Proteomes" id="UP000287649"/>
    </source>
</evidence>
<evidence type="ECO:0000256" key="1">
    <source>
        <dbReference type="SAM" id="Phobius"/>
    </source>
</evidence>